<feature type="compositionally biased region" description="Basic and acidic residues" evidence="1">
    <location>
        <begin position="30"/>
        <end position="47"/>
    </location>
</feature>
<accession>A0A0N8RZM2</accession>
<dbReference type="AlphaFoldDB" id="A0A0N8RZM2"/>
<proteinExistence type="predicted"/>
<feature type="region of interest" description="Disordered" evidence="1">
    <location>
        <begin position="1"/>
        <end position="76"/>
    </location>
</feature>
<gene>
    <name evidence="2" type="ORF">ALO35_100462</name>
</gene>
<name>A0A0N8RZM2_PSEAV</name>
<feature type="compositionally biased region" description="Basic and acidic residues" evidence="1">
    <location>
        <begin position="64"/>
        <end position="76"/>
    </location>
</feature>
<protein>
    <submittedName>
        <fullName evidence="2">Uncharacterized protein</fullName>
    </submittedName>
</protein>
<evidence type="ECO:0000313" key="3">
    <source>
        <dbReference type="Proteomes" id="UP000050265"/>
    </source>
</evidence>
<evidence type="ECO:0000313" key="2">
    <source>
        <dbReference type="EMBL" id="KPX76783.1"/>
    </source>
</evidence>
<organism evidence="2 3">
    <name type="scientific">Pseudomonas amygdali pv. lachrymans</name>
    <name type="common">Pseudomonas syringae pv. lachrymans</name>
    <dbReference type="NCBI Taxonomy" id="53707"/>
    <lineage>
        <taxon>Bacteria</taxon>
        <taxon>Pseudomonadati</taxon>
        <taxon>Pseudomonadota</taxon>
        <taxon>Gammaproteobacteria</taxon>
        <taxon>Pseudomonadales</taxon>
        <taxon>Pseudomonadaceae</taxon>
        <taxon>Pseudomonas</taxon>
        <taxon>Pseudomonas amygdali</taxon>
    </lineage>
</organism>
<reference evidence="2 3" key="1">
    <citation type="submission" date="2015-09" db="EMBL/GenBank/DDBJ databases">
        <title>Genome announcement of multiple Pseudomonas syringae strains.</title>
        <authorList>
            <person name="Thakur S."/>
            <person name="Wang P.W."/>
            <person name="Gong Y."/>
            <person name="Weir B.S."/>
            <person name="Guttman D.S."/>
        </authorList>
    </citation>
    <scope>NUCLEOTIDE SEQUENCE [LARGE SCALE GENOMIC DNA]</scope>
    <source>
        <strain evidence="2 3">ICMP3507</strain>
    </source>
</reference>
<dbReference type="PATRIC" id="fig|53707.9.peg.3024"/>
<dbReference type="Proteomes" id="UP000050265">
    <property type="component" value="Unassembled WGS sequence"/>
</dbReference>
<evidence type="ECO:0000256" key="1">
    <source>
        <dbReference type="SAM" id="MobiDB-lite"/>
    </source>
</evidence>
<dbReference type="EMBL" id="LJQP01000041">
    <property type="protein sequence ID" value="KPX76783.1"/>
    <property type="molecule type" value="Genomic_DNA"/>
</dbReference>
<comment type="caution">
    <text evidence="2">The sequence shown here is derived from an EMBL/GenBank/DDBJ whole genome shotgun (WGS) entry which is preliminary data.</text>
</comment>
<sequence>MPRRSKPTYHVDGCLNPLPNQGIPMTDPRNVAHDKKVQQEKKNHGEEIAPNAEHAPQPGMKPALKHDDDDKQDEQA</sequence>